<reference evidence="1" key="1">
    <citation type="submission" date="2018-01" db="EMBL/GenBank/DDBJ databases">
        <title>Genomic characterization of Leptospira inadai serogroup Lyme isolated from captured rat in Brazil and comparative analysis with human reference strain.</title>
        <authorList>
            <person name="Moreno L.Z."/>
            <person name="Loureiro A.P."/>
            <person name="Miraglia F."/>
            <person name="Kremer F.S."/>
            <person name="Eslabao M.R."/>
            <person name="Dellagostin O.A."/>
            <person name="Lilenbaum W."/>
            <person name="Moreno A.M."/>
        </authorList>
    </citation>
    <scope>NUCLEOTIDE SEQUENCE [LARGE SCALE GENOMIC DNA]</scope>
    <source>
        <strain evidence="1">M34/99</strain>
    </source>
</reference>
<keyword evidence="2" id="KW-1185">Reference proteome</keyword>
<gene>
    <name evidence="1" type="ORF">BES34_005065</name>
</gene>
<name>A0ABX4YL49_9LEPT</name>
<dbReference type="Proteomes" id="UP000094669">
    <property type="component" value="Unassembled WGS sequence"/>
</dbReference>
<dbReference type="EMBL" id="MCRM02000004">
    <property type="protein sequence ID" value="PNV75885.1"/>
    <property type="molecule type" value="Genomic_DNA"/>
</dbReference>
<evidence type="ECO:0000313" key="1">
    <source>
        <dbReference type="EMBL" id="PNV75885.1"/>
    </source>
</evidence>
<protein>
    <submittedName>
        <fullName evidence="1">Oxidoreductase</fullName>
    </submittedName>
</protein>
<proteinExistence type="predicted"/>
<organism evidence="1 2">
    <name type="scientific">Leptospira inadai serovar Lyme</name>
    <dbReference type="NCBI Taxonomy" id="293084"/>
    <lineage>
        <taxon>Bacteria</taxon>
        <taxon>Pseudomonadati</taxon>
        <taxon>Spirochaetota</taxon>
        <taxon>Spirochaetia</taxon>
        <taxon>Leptospirales</taxon>
        <taxon>Leptospiraceae</taxon>
        <taxon>Leptospira</taxon>
    </lineage>
</organism>
<dbReference type="RefSeq" id="WP_020989041.1">
    <property type="nucleotide sequence ID" value="NZ_MCRM02000004.1"/>
</dbReference>
<evidence type="ECO:0000313" key="2">
    <source>
        <dbReference type="Proteomes" id="UP000094669"/>
    </source>
</evidence>
<dbReference type="Gene3D" id="3.40.50.720">
    <property type="entry name" value="NAD(P)-binding Rossmann-like Domain"/>
    <property type="match status" value="1"/>
</dbReference>
<accession>A0ABX4YL49</accession>
<comment type="caution">
    <text evidence="1">The sequence shown here is derived from an EMBL/GenBank/DDBJ whole genome shotgun (WGS) entry which is preliminary data.</text>
</comment>
<dbReference type="SUPFAM" id="SSF51735">
    <property type="entry name" value="NAD(P)-binding Rossmann-fold domains"/>
    <property type="match status" value="1"/>
</dbReference>
<dbReference type="InterPro" id="IPR036291">
    <property type="entry name" value="NAD(P)-bd_dom_sf"/>
</dbReference>
<sequence length="76" mass="8131">MEMHLKEKIALITGSTVGIGSAITIQLLNEGTTVFINGRTKNFVDKVPVSIRKVLPNSKVDGAALRGDFGVVKSTF</sequence>